<name>A0A250KZ81_9GAMM</name>
<sequence>MGKYLDLYKQRRNASEAIDALFKNAHHCLVIHYSCESFYDRVDGRTPRITSIAARQLDSGQTRSFSIHKIAEIQKVDLADIERHYDRLEREMLDEFFAFAATHTHCTWLHWNMRDINYGFQALEHRHRVLGGTPFETKDEKKLDLSRLLISIYGVRYAGHPRLESLMKLNRITHQDFLSGKAEAAAWEGREFVKLHQSTLRKVDVMANLAGRAHSRTLATQAPWQDRLHFHPSVIVELVKEHWLYGLLGFVLAGAGVLRLVGVI</sequence>
<dbReference type="RefSeq" id="WP_197716623.1">
    <property type="nucleotide sequence ID" value="NZ_AP017928.1"/>
</dbReference>
<organism evidence="2 3">
    <name type="scientific">Methylocaldum marinum</name>
    <dbReference type="NCBI Taxonomy" id="1432792"/>
    <lineage>
        <taxon>Bacteria</taxon>
        <taxon>Pseudomonadati</taxon>
        <taxon>Pseudomonadota</taxon>
        <taxon>Gammaproteobacteria</taxon>
        <taxon>Methylococcales</taxon>
        <taxon>Methylococcaceae</taxon>
        <taxon>Methylocaldum</taxon>
    </lineage>
</organism>
<keyword evidence="3" id="KW-1185">Reference proteome</keyword>
<keyword evidence="1" id="KW-1133">Transmembrane helix</keyword>
<dbReference type="AlphaFoldDB" id="A0A250KZ81"/>
<feature type="transmembrane region" description="Helical" evidence="1">
    <location>
        <begin position="243"/>
        <end position="261"/>
    </location>
</feature>
<reference evidence="2 3" key="1">
    <citation type="submission" date="2016-12" db="EMBL/GenBank/DDBJ databases">
        <title>Genome sequencing of Methylocaldum marinum.</title>
        <authorList>
            <person name="Takeuchi M."/>
            <person name="Kamagata Y."/>
            <person name="Hiraoka S."/>
            <person name="Oshima K."/>
            <person name="Hattori M."/>
            <person name="Iwasaki W."/>
        </authorList>
    </citation>
    <scope>NUCLEOTIDE SEQUENCE [LARGE SCALE GENOMIC DNA]</scope>
    <source>
        <strain evidence="2 3">S8</strain>
    </source>
</reference>
<keyword evidence="1" id="KW-0472">Membrane</keyword>
<dbReference type="KEGG" id="mmai:sS8_5065"/>
<proteinExistence type="predicted"/>
<evidence type="ECO:0000256" key="1">
    <source>
        <dbReference type="SAM" id="Phobius"/>
    </source>
</evidence>
<protein>
    <submittedName>
        <fullName evidence="2">Uncharacterized protein</fullName>
    </submittedName>
</protein>
<gene>
    <name evidence="2" type="ORF">sS8_5065</name>
</gene>
<evidence type="ECO:0000313" key="3">
    <source>
        <dbReference type="Proteomes" id="UP000266313"/>
    </source>
</evidence>
<keyword evidence="1" id="KW-0812">Transmembrane</keyword>
<dbReference type="EMBL" id="AP017928">
    <property type="protein sequence ID" value="BBA36988.1"/>
    <property type="molecule type" value="Genomic_DNA"/>
</dbReference>
<accession>A0A250KZ81</accession>
<dbReference type="Proteomes" id="UP000266313">
    <property type="component" value="Chromosome"/>
</dbReference>
<evidence type="ECO:0000313" key="2">
    <source>
        <dbReference type="EMBL" id="BBA36988.1"/>
    </source>
</evidence>